<evidence type="ECO:0000313" key="1">
    <source>
        <dbReference type="EMBL" id="KKK43951.1"/>
    </source>
</evidence>
<sequence length="178" mass="19925">MAKRALILGAIFPIITVRIGGIAGYEIKKEEMGTIPVLMLLFKEGRTAMIRGLNKFATILAPEGQIHYAMPGIMSADRQRSQALTRKQLREGSISGLKKMKAKAMTGIGNKVLGKWMKNFILNNSMLNFEIETNGTIEPIELPTNKLQYNVSPKLANSFNKLENRYIPSVLNKFKQKN</sequence>
<comment type="caution">
    <text evidence="1">The sequence shown here is derived from an EMBL/GenBank/DDBJ whole genome shotgun (WGS) entry which is preliminary data.</text>
</comment>
<protein>
    <submittedName>
        <fullName evidence="1">Uncharacterized protein</fullName>
    </submittedName>
</protein>
<dbReference type="EMBL" id="LAZR01070212">
    <property type="protein sequence ID" value="KKK43951.1"/>
    <property type="molecule type" value="Genomic_DNA"/>
</dbReference>
<organism evidence="1">
    <name type="scientific">marine sediment metagenome</name>
    <dbReference type="NCBI Taxonomy" id="412755"/>
    <lineage>
        <taxon>unclassified sequences</taxon>
        <taxon>metagenomes</taxon>
        <taxon>ecological metagenomes</taxon>
    </lineage>
</organism>
<proteinExistence type="predicted"/>
<reference evidence="1" key="1">
    <citation type="journal article" date="2015" name="Nature">
        <title>Complex archaea that bridge the gap between prokaryotes and eukaryotes.</title>
        <authorList>
            <person name="Spang A."/>
            <person name="Saw J.H."/>
            <person name="Jorgensen S.L."/>
            <person name="Zaremba-Niedzwiedzka K."/>
            <person name="Martijn J."/>
            <person name="Lind A.E."/>
            <person name="van Eijk R."/>
            <person name="Schleper C."/>
            <person name="Guy L."/>
            <person name="Ettema T.J."/>
        </authorList>
    </citation>
    <scope>NUCLEOTIDE SEQUENCE</scope>
</reference>
<name>A0A0F8Y6X3_9ZZZZ</name>
<gene>
    <name evidence="1" type="ORF">LCGC14_3167730</name>
</gene>
<dbReference type="AlphaFoldDB" id="A0A0F8Y6X3"/>
<accession>A0A0F8Y6X3</accession>